<dbReference type="PANTHER" id="PTHR43065">
    <property type="entry name" value="SENSOR HISTIDINE KINASE"/>
    <property type="match status" value="1"/>
</dbReference>
<evidence type="ECO:0000256" key="7">
    <source>
        <dbReference type="ARBA" id="ARBA00023012"/>
    </source>
</evidence>
<dbReference type="PANTHER" id="PTHR43065:SF46">
    <property type="entry name" value="C4-DICARBOXYLATE TRANSPORT SENSOR PROTEIN DCTB"/>
    <property type="match status" value="1"/>
</dbReference>
<evidence type="ECO:0000259" key="9">
    <source>
        <dbReference type="PROSITE" id="PS50109"/>
    </source>
</evidence>
<feature type="transmembrane region" description="Helical" evidence="8">
    <location>
        <begin position="40"/>
        <end position="61"/>
    </location>
</feature>
<sequence>MEVTEEKSKSKISFNAESVLSSMRWGRSFFAYGPKERLKIIIGVNLILISIVSLIYTDTLVSKFEERERRQVNLYAQVLENAHNTVDNQDVTPVFSIIEEAHDYYQIPAIYVDDTGEPGFHNNIDMPENLSVVEQQAFLRDKIASMAQEHHPIPVKLDGDRTGYIYYSSSSLLTQLRFYPYIQLSGIFILVFLAYLAFSSTRKAEQNKVWVGLAKETAHQLGTPISSLIAWIEYFRADPSFDHSIADEMEKDVQRLEMITNRFSNIGSAPTLKTEDVGKVVTDFITYLQKRVSTKVEFSVINQLPPGQTAIINKNLFEWVFENICKNAVDAMGGVGKIQIRMEAAPKRNELIFDIRDTGKGISAANLRKLFNPGFSTKKRGWGLGLTLAKRIVENYHGGRIFVKSSEPGKGTTFRVIIATDPTRKIDLA</sequence>
<accession>A0ABP8LNY7</accession>
<comment type="catalytic activity">
    <reaction evidence="1">
        <text>ATP + protein L-histidine = ADP + protein N-phospho-L-histidine.</text>
        <dbReference type="EC" id="2.7.13.3"/>
    </reaction>
</comment>
<dbReference type="RefSeq" id="WP_345026408.1">
    <property type="nucleotide sequence ID" value="NZ_BAABEY010000002.1"/>
</dbReference>
<dbReference type="SUPFAM" id="SSF55874">
    <property type="entry name" value="ATPase domain of HSP90 chaperone/DNA topoisomerase II/histidine kinase"/>
    <property type="match status" value="1"/>
</dbReference>
<evidence type="ECO:0000313" key="11">
    <source>
        <dbReference type="Proteomes" id="UP001501508"/>
    </source>
</evidence>
<dbReference type="EMBL" id="BAABEY010000002">
    <property type="protein sequence ID" value="GAA4432493.1"/>
    <property type="molecule type" value="Genomic_DNA"/>
</dbReference>
<dbReference type="SMART" id="SM00387">
    <property type="entry name" value="HATPase_c"/>
    <property type="match status" value="1"/>
</dbReference>
<feature type="domain" description="Histidine kinase" evidence="9">
    <location>
        <begin position="216"/>
        <end position="422"/>
    </location>
</feature>
<keyword evidence="4" id="KW-0547">Nucleotide-binding</keyword>
<evidence type="ECO:0000256" key="1">
    <source>
        <dbReference type="ARBA" id="ARBA00000085"/>
    </source>
</evidence>
<keyword evidence="8" id="KW-0812">Transmembrane</keyword>
<evidence type="ECO:0000256" key="8">
    <source>
        <dbReference type="SAM" id="Phobius"/>
    </source>
</evidence>
<keyword evidence="6 10" id="KW-0067">ATP-binding</keyword>
<dbReference type="InterPro" id="IPR003594">
    <property type="entry name" value="HATPase_dom"/>
</dbReference>
<keyword evidence="7" id="KW-0902">Two-component regulatory system</keyword>
<dbReference type="PRINTS" id="PR00344">
    <property type="entry name" value="BCTRLSENSOR"/>
</dbReference>
<protein>
    <recommendedName>
        <fullName evidence="2">histidine kinase</fullName>
        <ecNumber evidence="2">2.7.13.3</ecNumber>
    </recommendedName>
</protein>
<keyword evidence="8" id="KW-0472">Membrane</keyword>
<dbReference type="EC" id="2.7.13.3" evidence="2"/>
<proteinExistence type="predicted"/>
<dbReference type="InterPro" id="IPR004358">
    <property type="entry name" value="Sig_transdc_His_kin-like_C"/>
</dbReference>
<evidence type="ECO:0000313" key="10">
    <source>
        <dbReference type="EMBL" id="GAA4432493.1"/>
    </source>
</evidence>
<organism evidence="10 11">
    <name type="scientific">Ravibacter arvi</name>
    <dbReference type="NCBI Taxonomy" id="2051041"/>
    <lineage>
        <taxon>Bacteria</taxon>
        <taxon>Pseudomonadati</taxon>
        <taxon>Bacteroidota</taxon>
        <taxon>Cytophagia</taxon>
        <taxon>Cytophagales</taxon>
        <taxon>Spirosomataceae</taxon>
        <taxon>Ravibacter</taxon>
    </lineage>
</organism>
<evidence type="ECO:0000256" key="6">
    <source>
        <dbReference type="ARBA" id="ARBA00022840"/>
    </source>
</evidence>
<evidence type="ECO:0000256" key="5">
    <source>
        <dbReference type="ARBA" id="ARBA00022777"/>
    </source>
</evidence>
<dbReference type="Proteomes" id="UP001501508">
    <property type="component" value="Unassembled WGS sequence"/>
</dbReference>
<keyword evidence="3" id="KW-0808">Transferase</keyword>
<dbReference type="InterPro" id="IPR005467">
    <property type="entry name" value="His_kinase_dom"/>
</dbReference>
<reference evidence="11" key="1">
    <citation type="journal article" date="2019" name="Int. J. Syst. Evol. Microbiol.">
        <title>The Global Catalogue of Microorganisms (GCM) 10K type strain sequencing project: providing services to taxonomists for standard genome sequencing and annotation.</title>
        <authorList>
            <consortium name="The Broad Institute Genomics Platform"/>
            <consortium name="The Broad Institute Genome Sequencing Center for Infectious Disease"/>
            <person name="Wu L."/>
            <person name="Ma J."/>
        </authorList>
    </citation>
    <scope>NUCLEOTIDE SEQUENCE [LARGE SCALE GENOMIC DNA]</scope>
    <source>
        <strain evidence="11">JCM 31920</strain>
    </source>
</reference>
<evidence type="ECO:0000256" key="4">
    <source>
        <dbReference type="ARBA" id="ARBA00022741"/>
    </source>
</evidence>
<dbReference type="Pfam" id="PF02518">
    <property type="entry name" value="HATPase_c"/>
    <property type="match status" value="1"/>
</dbReference>
<dbReference type="Gene3D" id="3.30.565.10">
    <property type="entry name" value="Histidine kinase-like ATPase, C-terminal domain"/>
    <property type="match status" value="1"/>
</dbReference>
<evidence type="ECO:0000256" key="2">
    <source>
        <dbReference type="ARBA" id="ARBA00012438"/>
    </source>
</evidence>
<gene>
    <name evidence="10" type="ORF">GCM10023091_04660</name>
</gene>
<dbReference type="InterPro" id="IPR036890">
    <property type="entry name" value="HATPase_C_sf"/>
</dbReference>
<comment type="caution">
    <text evidence="10">The sequence shown here is derived from an EMBL/GenBank/DDBJ whole genome shotgun (WGS) entry which is preliminary data.</text>
</comment>
<keyword evidence="5" id="KW-0418">Kinase</keyword>
<feature type="transmembrane region" description="Helical" evidence="8">
    <location>
        <begin position="178"/>
        <end position="198"/>
    </location>
</feature>
<name>A0ABP8LNY7_9BACT</name>
<keyword evidence="11" id="KW-1185">Reference proteome</keyword>
<dbReference type="GO" id="GO:0005524">
    <property type="term" value="F:ATP binding"/>
    <property type="evidence" value="ECO:0007669"/>
    <property type="project" value="UniProtKB-KW"/>
</dbReference>
<evidence type="ECO:0000256" key="3">
    <source>
        <dbReference type="ARBA" id="ARBA00022679"/>
    </source>
</evidence>
<dbReference type="PROSITE" id="PS50109">
    <property type="entry name" value="HIS_KIN"/>
    <property type="match status" value="1"/>
</dbReference>
<keyword evidence="8" id="KW-1133">Transmembrane helix</keyword>